<reference evidence="13" key="1">
    <citation type="submission" date="2021-02" db="EMBL/GenBank/DDBJ databases">
        <authorList>
            <person name="Nowell W R."/>
        </authorList>
    </citation>
    <scope>NUCLEOTIDE SEQUENCE</scope>
</reference>
<evidence type="ECO:0000313" key="14">
    <source>
        <dbReference type="EMBL" id="CAF4336613.1"/>
    </source>
</evidence>
<evidence type="ECO:0000256" key="10">
    <source>
        <dbReference type="ARBA" id="ARBA00023128"/>
    </source>
</evidence>
<evidence type="ECO:0000256" key="1">
    <source>
        <dbReference type="ARBA" id="ARBA00004572"/>
    </source>
</evidence>
<dbReference type="Pfam" id="PF04281">
    <property type="entry name" value="Tom22"/>
    <property type="match status" value="1"/>
</dbReference>
<evidence type="ECO:0000256" key="4">
    <source>
        <dbReference type="ARBA" id="ARBA00022448"/>
    </source>
</evidence>
<sequence length="187" mass="20757">MSDLDFTSLTTSRTDENDIEIIQSNGSDQMEFISDHFGEVSDDIIEPIPPSSIIAERSSTVSVPVIRTSTVDTEDLEDVEDETIVERLYGLTEMFPEWLRNFSGHLFHYSFSYSTRFAKIFKGAAWFLGSSFVVLVLPILVELELSQVAEYQAAQTRQILLGPSATVNTALSAGAHMLSSGGMYRSQ</sequence>
<dbReference type="EMBL" id="CAJNOK010039825">
    <property type="protein sequence ID" value="CAF1547374.1"/>
    <property type="molecule type" value="Genomic_DNA"/>
</dbReference>
<comment type="subcellular location">
    <subcellularLocation>
        <location evidence="1">Mitochondrion outer membrane</location>
        <topology evidence="1">Single-pass membrane protein</topology>
    </subcellularLocation>
</comment>
<evidence type="ECO:0000313" key="15">
    <source>
        <dbReference type="Proteomes" id="UP000677228"/>
    </source>
</evidence>
<accession>A0A8S2FTB4</accession>
<evidence type="ECO:0000256" key="5">
    <source>
        <dbReference type="ARBA" id="ARBA00022692"/>
    </source>
</evidence>
<dbReference type="EMBL" id="CAJOBA010062238">
    <property type="protein sequence ID" value="CAF4336613.1"/>
    <property type="molecule type" value="Genomic_DNA"/>
</dbReference>
<proteinExistence type="inferred from homology"/>
<evidence type="ECO:0000313" key="13">
    <source>
        <dbReference type="EMBL" id="CAF1547374.1"/>
    </source>
</evidence>
<organism evidence="13 15">
    <name type="scientific">Didymodactylos carnosus</name>
    <dbReference type="NCBI Taxonomy" id="1234261"/>
    <lineage>
        <taxon>Eukaryota</taxon>
        <taxon>Metazoa</taxon>
        <taxon>Spiralia</taxon>
        <taxon>Gnathifera</taxon>
        <taxon>Rotifera</taxon>
        <taxon>Eurotatoria</taxon>
        <taxon>Bdelloidea</taxon>
        <taxon>Philodinida</taxon>
        <taxon>Philodinidae</taxon>
        <taxon>Didymodactylos</taxon>
    </lineage>
</organism>
<keyword evidence="7" id="KW-0653">Protein transport</keyword>
<dbReference type="GO" id="GO:0005741">
    <property type="term" value="C:mitochondrial outer membrane"/>
    <property type="evidence" value="ECO:0007669"/>
    <property type="project" value="UniProtKB-SubCell"/>
</dbReference>
<evidence type="ECO:0000256" key="12">
    <source>
        <dbReference type="ARBA" id="ARBA00023170"/>
    </source>
</evidence>
<keyword evidence="9" id="KW-0811">Translocation</keyword>
<keyword evidence="4" id="KW-0813">Transport</keyword>
<comment type="similarity">
    <text evidence="2">Belongs to the Tom22 family.</text>
</comment>
<name>A0A8S2FTB4_9BILA</name>
<gene>
    <name evidence="13" type="ORF">OVA965_LOCUS39095</name>
    <name evidence="14" type="ORF">TMI583_LOCUS40353</name>
</gene>
<dbReference type="PANTHER" id="PTHR12504:SF0">
    <property type="entry name" value="MITOCHONDRIAL IMPORT RECEPTOR SUBUNIT TOM22 HOMOLOG"/>
    <property type="match status" value="1"/>
</dbReference>
<dbReference type="Proteomes" id="UP000677228">
    <property type="component" value="Unassembled WGS sequence"/>
</dbReference>
<evidence type="ECO:0000256" key="11">
    <source>
        <dbReference type="ARBA" id="ARBA00023136"/>
    </source>
</evidence>
<evidence type="ECO:0000256" key="7">
    <source>
        <dbReference type="ARBA" id="ARBA00022927"/>
    </source>
</evidence>
<keyword evidence="11" id="KW-0472">Membrane</keyword>
<evidence type="ECO:0000256" key="2">
    <source>
        <dbReference type="ARBA" id="ARBA00009874"/>
    </source>
</evidence>
<evidence type="ECO:0000256" key="3">
    <source>
        <dbReference type="ARBA" id="ARBA00016229"/>
    </source>
</evidence>
<evidence type="ECO:0000256" key="9">
    <source>
        <dbReference type="ARBA" id="ARBA00023010"/>
    </source>
</evidence>
<dbReference type="InterPro" id="IPR005683">
    <property type="entry name" value="Tom22"/>
</dbReference>
<keyword evidence="8" id="KW-1133">Transmembrane helix</keyword>
<keyword evidence="6" id="KW-1000">Mitochondrion outer membrane</keyword>
<dbReference type="PANTHER" id="PTHR12504">
    <property type="entry name" value="MITOCHONDRIAL IMPORT RECEPTOR SUBUNIT TOM22"/>
    <property type="match status" value="1"/>
</dbReference>
<evidence type="ECO:0000256" key="6">
    <source>
        <dbReference type="ARBA" id="ARBA00022787"/>
    </source>
</evidence>
<evidence type="ECO:0000256" key="8">
    <source>
        <dbReference type="ARBA" id="ARBA00022989"/>
    </source>
</evidence>
<protein>
    <recommendedName>
        <fullName evidence="3">Mitochondrial import receptor subunit TOM22 homolog</fullName>
    </recommendedName>
</protein>
<keyword evidence="5" id="KW-0812">Transmembrane</keyword>
<keyword evidence="12" id="KW-0675">Receptor</keyword>
<keyword evidence="10" id="KW-0496">Mitochondrion</keyword>
<dbReference type="CDD" id="cd22884">
    <property type="entry name" value="TOM22"/>
    <property type="match status" value="1"/>
</dbReference>
<dbReference type="Proteomes" id="UP000682733">
    <property type="component" value="Unassembled WGS sequence"/>
</dbReference>
<comment type="caution">
    <text evidence="13">The sequence shown here is derived from an EMBL/GenBank/DDBJ whole genome shotgun (WGS) entry which is preliminary data.</text>
</comment>
<dbReference type="AlphaFoldDB" id="A0A8S2FTB4"/>
<dbReference type="GO" id="GO:0006886">
    <property type="term" value="P:intracellular protein transport"/>
    <property type="evidence" value="ECO:0007669"/>
    <property type="project" value="InterPro"/>
</dbReference>